<dbReference type="STRING" id="1286528.NHE_0883"/>
<keyword evidence="7" id="KW-0813">Transport</keyword>
<evidence type="ECO:0000256" key="3">
    <source>
        <dbReference type="ARBA" id="ARBA00022475"/>
    </source>
</evidence>
<dbReference type="Gene3D" id="3.30.420.270">
    <property type="match status" value="1"/>
</dbReference>
<dbReference type="RefSeq" id="WP_198014743.1">
    <property type="nucleotide sequence ID" value="NZ_CP007481.1"/>
</dbReference>
<dbReference type="PANTHER" id="PTHR30558">
    <property type="entry name" value="EXBD MEMBRANE COMPONENT OF PMF-DRIVEN MACROMOLECULE IMPORT SYSTEM"/>
    <property type="match status" value="1"/>
</dbReference>
<keyword evidence="4 7" id="KW-0812">Transmembrane</keyword>
<comment type="subcellular location">
    <subcellularLocation>
        <location evidence="1">Cell membrane</location>
        <topology evidence="1">Single-pass membrane protein</topology>
    </subcellularLocation>
    <subcellularLocation>
        <location evidence="7">Cell membrane</location>
        <topology evidence="7">Single-pass type II membrane protein</topology>
    </subcellularLocation>
</comment>
<evidence type="ECO:0000313" key="10">
    <source>
        <dbReference type="Proteomes" id="UP000023755"/>
    </source>
</evidence>
<evidence type="ECO:0000256" key="6">
    <source>
        <dbReference type="ARBA" id="ARBA00023136"/>
    </source>
</evidence>
<evidence type="ECO:0000256" key="8">
    <source>
        <dbReference type="SAM" id="Phobius"/>
    </source>
</evidence>
<protein>
    <submittedName>
        <fullName evidence="9">Biopolymer transport ExbD/TolR family protein</fullName>
    </submittedName>
</protein>
<name>X5GXL2_9RICK</name>
<dbReference type="InterPro" id="IPR003400">
    <property type="entry name" value="ExbD"/>
</dbReference>
<evidence type="ECO:0000313" key="9">
    <source>
        <dbReference type="EMBL" id="AHX11802.1"/>
    </source>
</evidence>
<comment type="similarity">
    <text evidence="2 7">Belongs to the ExbD/TolR family.</text>
</comment>
<dbReference type="KEGG" id="nhm:NHE_0883"/>
<evidence type="ECO:0000256" key="2">
    <source>
        <dbReference type="ARBA" id="ARBA00005811"/>
    </source>
</evidence>
<evidence type="ECO:0000256" key="1">
    <source>
        <dbReference type="ARBA" id="ARBA00004162"/>
    </source>
</evidence>
<dbReference type="HOGENOM" id="CLU_085305_1_3_5"/>
<dbReference type="GO" id="GO:0022857">
    <property type="term" value="F:transmembrane transporter activity"/>
    <property type="evidence" value="ECO:0007669"/>
    <property type="project" value="InterPro"/>
</dbReference>
<dbReference type="Pfam" id="PF02472">
    <property type="entry name" value="ExbD"/>
    <property type="match status" value="1"/>
</dbReference>
<dbReference type="GO" id="GO:0005886">
    <property type="term" value="C:plasma membrane"/>
    <property type="evidence" value="ECO:0007669"/>
    <property type="project" value="UniProtKB-SubCell"/>
</dbReference>
<keyword evidence="5 8" id="KW-1133">Transmembrane helix</keyword>
<organism evidence="9 10">
    <name type="scientific">Neorickettsia helminthoeca str. Oregon</name>
    <dbReference type="NCBI Taxonomy" id="1286528"/>
    <lineage>
        <taxon>Bacteria</taxon>
        <taxon>Pseudomonadati</taxon>
        <taxon>Pseudomonadota</taxon>
        <taxon>Alphaproteobacteria</taxon>
        <taxon>Rickettsiales</taxon>
        <taxon>Anaplasmataceae</taxon>
        <taxon>Neorickettsia</taxon>
    </lineage>
</organism>
<evidence type="ECO:0000256" key="7">
    <source>
        <dbReference type="RuleBase" id="RU003879"/>
    </source>
</evidence>
<keyword evidence="6 8" id="KW-0472">Membrane</keyword>
<sequence>MKIRRSKVISEINVTPMVDVMLVLLVVFMITAPMLVPGIEINVPIVQSGSVNNLENIEVVLNITKNGSIYINDTQVNLRDLKGKILQKSDDSGIRLFIRGDRSAPYERIVKVLAYLKESGFKHIALVTENRKI</sequence>
<keyword evidence="7" id="KW-0653">Protein transport</keyword>
<evidence type="ECO:0000256" key="5">
    <source>
        <dbReference type="ARBA" id="ARBA00022989"/>
    </source>
</evidence>
<reference evidence="9 10" key="1">
    <citation type="submission" date="2014-03" db="EMBL/GenBank/DDBJ databases">
        <title>Sequencing and Comparison of Genomes and Transcriptome Profiles of Human Ehrlichiosis Agents.</title>
        <authorList>
            <person name="Lin M."/>
            <person name="Daugherty S.C."/>
            <person name="Nagaraj S."/>
            <person name="Cheng Z."/>
            <person name="Xiong Q."/>
            <person name="Lin F.-Y."/>
            <person name="Sengamalay N."/>
            <person name="Ott S."/>
            <person name="Godinez A."/>
            <person name="Tallon L.J."/>
            <person name="Sadzewicz L."/>
            <person name="Fraser C.M."/>
            <person name="Dunning Hotopp J.C."/>
            <person name="Rikihisa Y."/>
        </authorList>
    </citation>
    <scope>NUCLEOTIDE SEQUENCE [LARGE SCALE GENOMIC DNA]</scope>
    <source>
        <strain evidence="9 10">Oregon</strain>
    </source>
</reference>
<keyword evidence="10" id="KW-1185">Reference proteome</keyword>
<dbReference type="EMBL" id="CP007481">
    <property type="protein sequence ID" value="AHX11802.1"/>
    <property type="molecule type" value="Genomic_DNA"/>
</dbReference>
<dbReference type="AlphaFoldDB" id="X5GXL2"/>
<evidence type="ECO:0000256" key="4">
    <source>
        <dbReference type="ARBA" id="ARBA00022692"/>
    </source>
</evidence>
<accession>X5GXL2</accession>
<proteinExistence type="inferred from homology"/>
<dbReference type="Proteomes" id="UP000023755">
    <property type="component" value="Chromosome"/>
</dbReference>
<dbReference type="GO" id="GO:0015031">
    <property type="term" value="P:protein transport"/>
    <property type="evidence" value="ECO:0007669"/>
    <property type="project" value="UniProtKB-KW"/>
</dbReference>
<feature type="transmembrane region" description="Helical" evidence="8">
    <location>
        <begin position="12"/>
        <end position="36"/>
    </location>
</feature>
<dbReference type="PANTHER" id="PTHR30558:SF7">
    <property type="entry name" value="TOL-PAL SYSTEM PROTEIN TOLR"/>
    <property type="match status" value="1"/>
</dbReference>
<keyword evidence="3" id="KW-1003">Cell membrane</keyword>
<gene>
    <name evidence="9" type="ORF">NHE_0883</name>
</gene>